<evidence type="ECO:0000256" key="1">
    <source>
        <dbReference type="ARBA" id="ARBA00005772"/>
    </source>
</evidence>
<sequence length="383" mass="44497">MYNIIKLIPKENSKYHFGEGDLTESSIVFHSYSLFSAIVNNFVKLYGDGEFEKYKEKIKELKISSLYPAIYQFDLDLNKIDKEILFIPKPMLKLGFDSKTEEKIKEKPKDIKKIKFISLNALKKHNKKELKKITIGEEYLITNKEKDDFKYQNPKNMDLFKKIMEQKVSIDRIKGTTLEDNEKGQLYSIEFIKPLRKKDKNKNIINIVGFYFLIDFNSINEDKDIVKKINASINLIKDEGLGGKRSIGAGTFEDIIIDEFNEEDLDIKYEDLNKKYISKEKRLTLSITVPKDEGEFKSFCNYQLIKIGGYIYPSPNKMEYITKLKKNIYAIAEGSICDKEISGDVKDLKPDGINQEVILNGHIITIPVVFYEELKDYNEEGVN</sequence>
<dbReference type="OrthoDB" id="62727at2157"/>
<protein>
    <recommendedName>
        <fullName evidence="2">CRISPR system Cms protein Csm4</fullName>
    </recommendedName>
</protein>
<keyword evidence="3" id="KW-0694">RNA-binding</keyword>
<comment type="similarity">
    <text evidence="1">Belongs to the CRISPR-associated Csm4 family.</text>
</comment>
<reference evidence="7" key="1">
    <citation type="submission" date="2011-05" db="EMBL/GenBank/DDBJ databases">
        <title>Complete sequence of chromosome of Methanothermococcus okinawensis IH1.</title>
        <authorList>
            <consortium name="US DOE Joint Genome Institute"/>
            <person name="Lucas S."/>
            <person name="Han J."/>
            <person name="Lapidus A."/>
            <person name="Cheng J.-F."/>
            <person name="Goodwin L."/>
            <person name="Pitluck S."/>
            <person name="Peters L."/>
            <person name="Mikhailova N."/>
            <person name="Held B."/>
            <person name="Han C."/>
            <person name="Tapia R."/>
            <person name="Land M."/>
            <person name="Hauser L."/>
            <person name="Kyrpides N."/>
            <person name="Ivanova N."/>
            <person name="Pagani I."/>
            <person name="Sieprawska-Lupa M."/>
            <person name="Takai K."/>
            <person name="Miyazaki J."/>
            <person name="Whitman W."/>
            <person name="Woyke T."/>
        </authorList>
    </citation>
    <scope>NUCLEOTIDE SEQUENCE</scope>
    <source>
        <strain evidence="7">IH1</strain>
    </source>
</reference>
<dbReference type="GO" id="GO:0003723">
    <property type="term" value="F:RNA binding"/>
    <property type="evidence" value="ECO:0007669"/>
    <property type="project" value="UniProtKB-KW"/>
</dbReference>
<accession>F8AJQ7</accession>
<gene>
    <name evidence="7" type="ordered locus">Metok_1287</name>
</gene>
<dbReference type="InterPro" id="IPR040932">
    <property type="entry name" value="Csm4_C"/>
</dbReference>
<dbReference type="STRING" id="647113.Metok_1287"/>
<evidence type="ECO:0000256" key="3">
    <source>
        <dbReference type="ARBA" id="ARBA00022884"/>
    </source>
</evidence>
<dbReference type="eggNOG" id="arCOG03222">
    <property type="taxonomic scope" value="Archaea"/>
</dbReference>
<evidence type="ECO:0000256" key="4">
    <source>
        <dbReference type="ARBA" id="ARBA00023118"/>
    </source>
</evidence>
<dbReference type="RefSeq" id="WP_013867437.1">
    <property type="nucleotide sequence ID" value="NC_015636.1"/>
</dbReference>
<dbReference type="GO" id="GO:0051607">
    <property type="term" value="P:defense response to virus"/>
    <property type="evidence" value="ECO:0007669"/>
    <property type="project" value="UniProtKB-KW"/>
</dbReference>
<keyword evidence="8" id="KW-1185">Reference proteome</keyword>
<evidence type="ECO:0000313" key="7">
    <source>
        <dbReference type="EMBL" id="AEH07255.1"/>
    </source>
</evidence>
<dbReference type="KEGG" id="mok:Metok_1287"/>
<dbReference type="Pfam" id="PF03787">
    <property type="entry name" value="RAMPs"/>
    <property type="match status" value="1"/>
</dbReference>
<proteinExistence type="inferred from homology"/>
<feature type="domain" description="CRISPR type III-associated protein" evidence="5">
    <location>
        <begin position="15"/>
        <end position="253"/>
    </location>
</feature>
<keyword evidence="4" id="KW-0051">Antiviral defense</keyword>
<dbReference type="HOGENOM" id="CLU_062371_0_0_2"/>
<name>F8AJQ7_METOI</name>
<dbReference type="EMBL" id="CP002792">
    <property type="protein sequence ID" value="AEH07255.1"/>
    <property type="molecule type" value="Genomic_DNA"/>
</dbReference>
<dbReference type="InterPro" id="IPR005510">
    <property type="entry name" value="Csm4"/>
</dbReference>
<organism evidence="7 8">
    <name type="scientific">Methanothermococcus okinawensis (strain DSM 14208 / JCM 11175 / IH1)</name>
    <dbReference type="NCBI Taxonomy" id="647113"/>
    <lineage>
        <taxon>Archaea</taxon>
        <taxon>Methanobacteriati</taxon>
        <taxon>Methanobacteriota</taxon>
        <taxon>Methanomada group</taxon>
        <taxon>Methanococci</taxon>
        <taxon>Methanococcales</taxon>
        <taxon>Methanococcaceae</taxon>
        <taxon>Methanothermococcus</taxon>
    </lineage>
</organism>
<feature type="domain" description="Csm4 C-terminal" evidence="6">
    <location>
        <begin position="280"/>
        <end position="368"/>
    </location>
</feature>
<dbReference type="GeneID" id="10773443"/>
<evidence type="ECO:0000259" key="6">
    <source>
        <dbReference type="Pfam" id="PF17953"/>
    </source>
</evidence>
<dbReference type="Pfam" id="PF17953">
    <property type="entry name" value="Csm4_C"/>
    <property type="match status" value="1"/>
</dbReference>
<evidence type="ECO:0000313" key="8">
    <source>
        <dbReference type="Proteomes" id="UP000009296"/>
    </source>
</evidence>
<evidence type="ECO:0000259" key="5">
    <source>
        <dbReference type="Pfam" id="PF03787"/>
    </source>
</evidence>
<dbReference type="InterPro" id="IPR005537">
    <property type="entry name" value="RAMP_III_fam"/>
</dbReference>
<dbReference type="Proteomes" id="UP000009296">
    <property type="component" value="Chromosome"/>
</dbReference>
<dbReference type="NCBIfam" id="TIGR01903">
    <property type="entry name" value="cas5_csm4"/>
    <property type="match status" value="1"/>
</dbReference>
<evidence type="ECO:0000256" key="2">
    <source>
        <dbReference type="ARBA" id="ARBA00016109"/>
    </source>
</evidence>
<dbReference type="AlphaFoldDB" id="F8AJQ7"/>